<sequence length="75" mass="8080">MLLLSLAVGAAAGERIVSTPAPLTVAQAEYHGNRNSHIFHQAGCRHYNCKNCTVVFATRQAALKAGFRPCKICKP</sequence>
<accession>A0ABM5YZT2</accession>
<evidence type="ECO:0000256" key="1">
    <source>
        <dbReference type="ARBA" id="ARBA00023159"/>
    </source>
</evidence>
<dbReference type="Pfam" id="PF02805">
    <property type="entry name" value="Ada_Zn_binding"/>
    <property type="match status" value="1"/>
</dbReference>
<dbReference type="InterPro" id="IPR035451">
    <property type="entry name" value="Ada-like_dom_sf"/>
</dbReference>
<dbReference type="InterPro" id="IPR004026">
    <property type="entry name" value="Ada_DNA_repair_Zn-bd"/>
</dbReference>
<dbReference type="EMBL" id="CP014206">
    <property type="protein sequence ID" value="AMK12932.1"/>
    <property type="molecule type" value="Genomic_DNA"/>
</dbReference>
<proteinExistence type="predicted"/>
<gene>
    <name evidence="3" type="ORF">AWY79_05545</name>
</gene>
<protein>
    <recommendedName>
        <fullName evidence="2">Ada DNA repair metal-binding domain-containing protein</fullName>
    </recommendedName>
</protein>
<name>A0ABM5YZT2_9BACT</name>
<feature type="domain" description="Ada DNA repair metal-binding" evidence="2">
    <location>
        <begin position="30"/>
        <end position="75"/>
    </location>
</feature>
<dbReference type="Proteomes" id="UP000055611">
    <property type="component" value="Chromosome"/>
</dbReference>
<evidence type="ECO:0000313" key="3">
    <source>
        <dbReference type="EMBL" id="AMK12932.1"/>
    </source>
</evidence>
<keyword evidence="1" id="KW-0010">Activator</keyword>
<keyword evidence="4" id="KW-1185">Reference proteome</keyword>
<evidence type="ECO:0000313" key="4">
    <source>
        <dbReference type="Proteomes" id="UP000055611"/>
    </source>
</evidence>
<organism evidence="3 4">
    <name type="scientific">Pseudodesulfovibrio indicus</name>
    <dbReference type="NCBI Taxonomy" id="1716143"/>
    <lineage>
        <taxon>Bacteria</taxon>
        <taxon>Pseudomonadati</taxon>
        <taxon>Thermodesulfobacteriota</taxon>
        <taxon>Desulfovibrionia</taxon>
        <taxon>Desulfovibrionales</taxon>
        <taxon>Desulfovibrionaceae</taxon>
    </lineage>
</organism>
<reference evidence="3 4" key="1">
    <citation type="journal article" date="2016" name="Front. Microbiol.">
        <title>Genome Sequence of the Piezophilic, Mesophilic Sulfate-Reducing Bacterium Desulfovibrio indicus J2T.</title>
        <authorList>
            <person name="Cao J."/>
            <person name="Maignien L."/>
            <person name="Shao Z."/>
            <person name="Alain K."/>
            <person name="Jebbar M."/>
        </authorList>
    </citation>
    <scope>NUCLEOTIDE SEQUENCE [LARGE SCALE GENOMIC DNA]</scope>
    <source>
        <strain evidence="3 4">J2</strain>
    </source>
</reference>
<dbReference type="Gene3D" id="3.40.10.10">
    <property type="entry name" value="DNA Methylphosphotriester Repair Domain"/>
    <property type="match status" value="1"/>
</dbReference>
<evidence type="ECO:0000259" key="2">
    <source>
        <dbReference type="Pfam" id="PF02805"/>
    </source>
</evidence>
<dbReference type="SUPFAM" id="SSF57884">
    <property type="entry name" value="Ada DNA repair protein, N-terminal domain (N-Ada 10)"/>
    <property type="match status" value="1"/>
</dbReference>